<accession>A0A851HUF8</accession>
<proteinExistence type="predicted"/>
<keyword evidence="3" id="KW-1185">Reference proteome</keyword>
<keyword evidence="1" id="KW-0732">Signal</keyword>
<dbReference type="AlphaFoldDB" id="A0A851HUF8"/>
<evidence type="ECO:0008006" key="4">
    <source>
        <dbReference type="Google" id="ProtNLM"/>
    </source>
</evidence>
<dbReference type="PROSITE" id="PS51257">
    <property type="entry name" value="PROKAR_LIPOPROTEIN"/>
    <property type="match status" value="1"/>
</dbReference>
<reference evidence="2 3" key="1">
    <citation type="submission" date="2020-03" db="EMBL/GenBank/DDBJ databases">
        <title>Metagenomic, metatranscriptomic, and metabolomic analyses revealed the key microbes and metabolic features during the fermentation of ganjang, Korean traditional soy sauce.</title>
        <authorList>
            <person name="Chun B.H."/>
            <person name="Jeon C.O."/>
        </authorList>
    </citation>
    <scope>NUCLEOTIDE SEQUENCE [LARGE SCALE GENOMIC DNA]</scope>
    <source>
        <strain evidence="2 3">KG14</strain>
    </source>
</reference>
<comment type="caution">
    <text evidence="2">The sequence shown here is derived from an EMBL/GenBank/DDBJ whole genome shotgun (WGS) entry which is preliminary data.</text>
</comment>
<gene>
    <name evidence="2" type="ORF">HLV39_06740</name>
</gene>
<dbReference type="EMBL" id="JABEVQ010000003">
    <property type="protein sequence ID" value="NWN91186.1"/>
    <property type="molecule type" value="Genomic_DNA"/>
</dbReference>
<organism evidence="2 3">
    <name type="scientific">Marinobacter adhaerens</name>
    <dbReference type="NCBI Taxonomy" id="1033846"/>
    <lineage>
        <taxon>Bacteria</taxon>
        <taxon>Pseudomonadati</taxon>
        <taxon>Pseudomonadota</taxon>
        <taxon>Gammaproteobacteria</taxon>
        <taxon>Pseudomonadales</taxon>
        <taxon>Marinobacteraceae</taxon>
        <taxon>Marinobacter</taxon>
    </lineage>
</organism>
<sequence>MKSVATLILACLFLLTGCQSLTDTKTASSPGSQTLPANTDASDRNSVLLSARHCLSEYLSDQGKTHYGPCLKIISIDGNAPRVRDDGFIEIPAATSTTLKTSCVYRHADGSPIPATMETTDFQITPGTFTKPGQRWYLHAHKQARQVVGCEPTLSRSKSPTRATD</sequence>
<evidence type="ECO:0000313" key="2">
    <source>
        <dbReference type="EMBL" id="NWN91186.1"/>
    </source>
</evidence>
<feature type="signal peptide" evidence="1">
    <location>
        <begin position="1"/>
        <end position="22"/>
    </location>
</feature>
<dbReference type="Proteomes" id="UP000536442">
    <property type="component" value="Unassembled WGS sequence"/>
</dbReference>
<evidence type="ECO:0000256" key="1">
    <source>
        <dbReference type="SAM" id="SignalP"/>
    </source>
</evidence>
<feature type="chain" id="PRO_5032566346" description="Lipoprotein" evidence="1">
    <location>
        <begin position="23"/>
        <end position="165"/>
    </location>
</feature>
<protein>
    <recommendedName>
        <fullName evidence="4">Lipoprotein</fullName>
    </recommendedName>
</protein>
<evidence type="ECO:0000313" key="3">
    <source>
        <dbReference type="Proteomes" id="UP000536442"/>
    </source>
</evidence>
<name>A0A851HUF8_9GAMM</name>